<dbReference type="EMBL" id="CP146240">
    <property type="protein sequence ID" value="WWS84467.1"/>
    <property type="molecule type" value="Genomic_DNA"/>
</dbReference>
<accession>A0ABZ2HXA3</accession>
<sequence>MRSFRDRSPLVVGVATALLLLAGCTTAPGASAPPTSTTVPSDTRWEEAEPAPPTGPVVGTGTVLDESGDVRLCLGAIRESYPPQCDGVPLDGWSWDGVDGRETSGETQWGAYAVTGAWDGERFTVTEPPALLALYDPMAPEDPTGGVDGTSTAEELDRVQNDIAGRLGAEALALSIDRGYVWLQVVWDDGFMQNVADEEYGEGVVIVTSALQEIG</sequence>
<name>A0ABZ2HXA3_9MICO</name>
<feature type="chain" id="PRO_5045585334" evidence="2">
    <location>
        <begin position="33"/>
        <end position="215"/>
    </location>
</feature>
<feature type="region of interest" description="Disordered" evidence="1">
    <location>
        <begin position="26"/>
        <end position="60"/>
    </location>
</feature>
<proteinExistence type="predicted"/>
<keyword evidence="4" id="KW-1185">Reference proteome</keyword>
<dbReference type="Proteomes" id="UP001377573">
    <property type="component" value="Chromosome"/>
</dbReference>
<protein>
    <submittedName>
        <fullName evidence="3">Uncharacterized protein</fullName>
    </submittedName>
</protein>
<evidence type="ECO:0000256" key="1">
    <source>
        <dbReference type="SAM" id="MobiDB-lite"/>
    </source>
</evidence>
<gene>
    <name evidence="3" type="ORF">V8Z62_14460</name>
</gene>
<reference evidence="3 4" key="1">
    <citation type="submission" date="2024-02" db="EMBL/GenBank/DDBJ databases">
        <authorList>
            <person name="Alasadi S."/>
            <person name="Hussein S.A."/>
        </authorList>
    </citation>
    <scope>NUCLEOTIDE SEQUENCE [LARGE SCALE GENOMIC DNA]</scope>
    <source>
        <strain evidence="3 4">GJ_SRA_44_2022</strain>
    </source>
</reference>
<evidence type="ECO:0000256" key="2">
    <source>
        <dbReference type="SAM" id="SignalP"/>
    </source>
</evidence>
<keyword evidence="2" id="KW-0732">Signal</keyword>
<organism evidence="3 4">
    <name type="scientific">Microbacterium paraoxydans</name>
    <dbReference type="NCBI Taxonomy" id="199592"/>
    <lineage>
        <taxon>Bacteria</taxon>
        <taxon>Bacillati</taxon>
        <taxon>Actinomycetota</taxon>
        <taxon>Actinomycetes</taxon>
        <taxon>Micrococcales</taxon>
        <taxon>Microbacteriaceae</taxon>
        <taxon>Microbacterium</taxon>
    </lineage>
</organism>
<evidence type="ECO:0000313" key="4">
    <source>
        <dbReference type="Proteomes" id="UP001377573"/>
    </source>
</evidence>
<dbReference type="RefSeq" id="WP_338566221.1">
    <property type="nucleotide sequence ID" value="NZ_CP146240.1"/>
</dbReference>
<dbReference type="PROSITE" id="PS51257">
    <property type="entry name" value="PROKAR_LIPOPROTEIN"/>
    <property type="match status" value="1"/>
</dbReference>
<feature type="signal peptide" evidence="2">
    <location>
        <begin position="1"/>
        <end position="32"/>
    </location>
</feature>
<evidence type="ECO:0000313" key="3">
    <source>
        <dbReference type="EMBL" id="WWS84467.1"/>
    </source>
</evidence>